<sequence length="84" mass="8965">MVLLINFGQGYKWQNPKQLHLATRASAAHPMLTGWGGSGGSSGQDNSFEVTLGHISVSFPPKGSLFAYSRLALQSKPGHEAWPG</sequence>
<keyword evidence="2" id="KW-1185">Reference proteome</keyword>
<dbReference type="Proteomes" id="UP000233556">
    <property type="component" value="Unassembled WGS sequence"/>
</dbReference>
<reference evidence="2" key="2">
    <citation type="submission" date="2017-12" db="EMBL/GenBank/DDBJ databases">
        <title>Genome sequence of the Bar-tailed Godwit (Limosa lapponica baueri).</title>
        <authorList>
            <person name="Lima N.C.B."/>
            <person name="Parody-Merino A.M."/>
            <person name="Battley P.F."/>
            <person name="Fidler A.E."/>
            <person name="Prosdocimi F."/>
        </authorList>
    </citation>
    <scope>NUCLEOTIDE SEQUENCE [LARGE SCALE GENOMIC DNA]</scope>
</reference>
<gene>
    <name evidence="1" type="ORF">llap_6434</name>
</gene>
<reference evidence="2" key="1">
    <citation type="submission" date="2017-11" db="EMBL/GenBank/DDBJ databases">
        <authorList>
            <person name="Lima N.C."/>
            <person name="Parody-Merino A.M."/>
            <person name="Battley P.F."/>
            <person name="Fidler A.E."/>
            <person name="Prosdocimi F."/>
        </authorList>
    </citation>
    <scope>NUCLEOTIDE SEQUENCE [LARGE SCALE GENOMIC DNA]</scope>
</reference>
<dbReference type="AlphaFoldDB" id="A0A2I0UB31"/>
<evidence type="ECO:0000313" key="1">
    <source>
        <dbReference type="EMBL" id="PKU43267.1"/>
    </source>
</evidence>
<accession>A0A2I0UB31</accession>
<name>A0A2I0UB31_LIMLA</name>
<dbReference type="EMBL" id="KZ505920">
    <property type="protein sequence ID" value="PKU43267.1"/>
    <property type="molecule type" value="Genomic_DNA"/>
</dbReference>
<evidence type="ECO:0000313" key="2">
    <source>
        <dbReference type="Proteomes" id="UP000233556"/>
    </source>
</evidence>
<organism evidence="1 2">
    <name type="scientific">Limosa lapponica baueri</name>
    <dbReference type="NCBI Taxonomy" id="1758121"/>
    <lineage>
        <taxon>Eukaryota</taxon>
        <taxon>Metazoa</taxon>
        <taxon>Chordata</taxon>
        <taxon>Craniata</taxon>
        <taxon>Vertebrata</taxon>
        <taxon>Euteleostomi</taxon>
        <taxon>Archelosauria</taxon>
        <taxon>Archosauria</taxon>
        <taxon>Dinosauria</taxon>
        <taxon>Saurischia</taxon>
        <taxon>Theropoda</taxon>
        <taxon>Coelurosauria</taxon>
        <taxon>Aves</taxon>
        <taxon>Neognathae</taxon>
        <taxon>Neoaves</taxon>
        <taxon>Charadriiformes</taxon>
        <taxon>Scolopacidae</taxon>
        <taxon>Limosa</taxon>
    </lineage>
</organism>
<protein>
    <submittedName>
        <fullName evidence="1">Uncharacterized protein</fullName>
    </submittedName>
</protein>
<proteinExistence type="predicted"/>